<dbReference type="Proteomes" id="UP000501728">
    <property type="component" value="Chromosome"/>
</dbReference>
<dbReference type="AlphaFoldDB" id="A0A858U1W0"/>
<reference evidence="3 4" key="1">
    <citation type="submission" date="2020-04" db="EMBL/GenBank/DDBJ databases">
        <title>Novel Mycoplasma species detected in Phocoena phocoena (harbor porpoise) from the USA.</title>
        <authorList>
            <person name="Volokhov D.V."/>
        </authorList>
    </citation>
    <scope>NUCLEOTIDE SEQUENCE [LARGE SCALE GENOMIC DNA]</scope>
    <source>
        <strain evidence="3 4">C264-NAS</strain>
    </source>
</reference>
<organism evidence="3 4">
    <name type="scientific">Mycoplasma phocoeninasale</name>
    <dbReference type="NCBI Taxonomy" id="2726117"/>
    <lineage>
        <taxon>Bacteria</taxon>
        <taxon>Bacillati</taxon>
        <taxon>Mycoplasmatota</taxon>
        <taxon>Mollicutes</taxon>
        <taxon>Mycoplasmataceae</taxon>
        <taxon>Mycoplasma</taxon>
    </lineage>
</organism>
<gene>
    <name evidence="3" type="ORF">HGG64_01550</name>
</gene>
<evidence type="ECO:0000256" key="1">
    <source>
        <dbReference type="SAM" id="MobiDB-lite"/>
    </source>
</evidence>
<proteinExistence type="predicted"/>
<evidence type="ECO:0008006" key="5">
    <source>
        <dbReference type="Google" id="ProtNLM"/>
    </source>
</evidence>
<sequence>MKTKNYKWLIVLPLAITTFPLIAASCNNTTTKDGDKDGKKDKEKDKMITPNPQTPMVVEKDFEKINYPSDILYLNLMGIFSFKLFPSFLISSPKFSPSLDETKKIIGKLMRQEPQNKVALEEGIQFFTELFKDKDNANVQNLNFIELFNKYKQFQNLLMTKDFAKIQGFFIPKDLNAGKELTIFDYIDPMWKEVTKNKDIKYYSYLVLILPKLTVDIFSPLIEIAENSSAEDAKKIMTIIDKAFENKSGLESKEIEEITNIVNQHSQN</sequence>
<evidence type="ECO:0000313" key="4">
    <source>
        <dbReference type="Proteomes" id="UP000501728"/>
    </source>
</evidence>
<dbReference type="EMBL" id="CP051480">
    <property type="protein sequence ID" value="QJG66392.1"/>
    <property type="molecule type" value="Genomic_DNA"/>
</dbReference>
<protein>
    <recommendedName>
        <fullName evidence="5">Lipoprotein</fullName>
    </recommendedName>
</protein>
<accession>A0A858U1W0</accession>
<feature type="chain" id="PRO_5032387291" description="Lipoprotein" evidence="2">
    <location>
        <begin position="24"/>
        <end position="268"/>
    </location>
</feature>
<evidence type="ECO:0000313" key="3">
    <source>
        <dbReference type="EMBL" id="QJG66392.1"/>
    </source>
</evidence>
<name>A0A858U1W0_9MOLU</name>
<keyword evidence="4" id="KW-1185">Reference proteome</keyword>
<dbReference type="RefSeq" id="WP_169580215.1">
    <property type="nucleotide sequence ID" value="NZ_CP051480.1"/>
</dbReference>
<feature type="region of interest" description="Disordered" evidence="1">
    <location>
        <begin position="30"/>
        <end position="53"/>
    </location>
</feature>
<feature type="compositionally biased region" description="Basic and acidic residues" evidence="1">
    <location>
        <begin position="32"/>
        <end position="47"/>
    </location>
</feature>
<dbReference type="PROSITE" id="PS51257">
    <property type="entry name" value="PROKAR_LIPOPROTEIN"/>
    <property type="match status" value="1"/>
</dbReference>
<evidence type="ECO:0000256" key="2">
    <source>
        <dbReference type="SAM" id="SignalP"/>
    </source>
</evidence>
<keyword evidence="2" id="KW-0732">Signal</keyword>
<feature type="signal peptide" evidence="2">
    <location>
        <begin position="1"/>
        <end position="23"/>
    </location>
</feature>
<dbReference type="KEGG" id="mphn:HGG64_01550"/>